<reference evidence="1" key="1">
    <citation type="submission" date="2019-12" db="EMBL/GenBank/DDBJ databases">
        <title>Genome sequencing and annotation of Brassica cretica.</title>
        <authorList>
            <person name="Studholme D.J."/>
            <person name="Sarris P."/>
        </authorList>
    </citation>
    <scope>NUCLEOTIDE SEQUENCE</scope>
    <source>
        <strain evidence="1">PFS-109/04</strain>
        <tissue evidence="1">Leaf</tissue>
    </source>
</reference>
<proteinExistence type="predicted"/>
<gene>
    <name evidence="1" type="ORF">F2Q69_00006689</name>
</gene>
<sequence>MFLDIPDSFRALMRAFKSDFLIVSSRLALGVAYPDVDAIVLPTPRLLVPKGQGFQEQGKEMKNSKNRNRVFDFAEVIRVSRALLL</sequence>
<evidence type="ECO:0000313" key="2">
    <source>
        <dbReference type="Proteomes" id="UP000712600"/>
    </source>
</evidence>
<accession>A0A8S9P2T2</accession>
<protein>
    <submittedName>
        <fullName evidence="1">Uncharacterized protein</fullName>
    </submittedName>
</protein>
<comment type="caution">
    <text evidence="1">The sequence shown here is derived from an EMBL/GenBank/DDBJ whole genome shotgun (WGS) entry which is preliminary data.</text>
</comment>
<dbReference type="EMBL" id="QGKX02001521">
    <property type="protein sequence ID" value="KAF3509075.1"/>
    <property type="molecule type" value="Genomic_DNA"/>
</dbReference>
<dbReference type="Proteomes" id="UP000712600">
    <property type="component" value="Unassembled WGS sequence"/>
</dbReference>
<dbReference type="AlphaFoldDB" id="A0A8S9P2T2"/>
<name>A0A8S9P2T2_BRACR</name>
<evidence type="ECO:0000313" key="1">
    <source>
        <dbReference type="EMBL" id="KAF3509075.1"/>
    </source>
</evidence>
<organism evidence="1 2">
    <name type="scientific">Brassica cretica</name>
    <name type="common">Mustard</name>
    <dbReference type="NCBI Taxonomy" id="69181"/>
    <lineage>
        <taxon>Eukaryota</taxon>
        <taxon>Viridiplantae</taxon>
        <taxon>Streptophyta</taxon>
        <taxon>Embryophyta</taxon>
        <taxon>Tracheophyta</taxon>
        <taxon>Spermatophyta</taxon>
        <taxon>Magnoliopsida</taxon>
        <taxon>eudicotyledons</taxon>
        <taxon>Gunneridae</taxon>
        <taxon>Pentapetalae</taxon>
        <taxon>rosids</taxon>
        <taxon>malvids</taxon>
        <taxon>Brassicales</taxon>
        <taxon>Brassicaceae</taxon>
        <taxon>Brassiceae</taxon>
        <taxon>Brassica</taxon>
    </lineage>
</organism>